<evidence type="ECO:0000256" key="5">
    <source>
        <dbReference type="SAM" id="MobiDB-lite"/>
    </source>
</evidence>
<feature type="compositionally biased region" description="Polar residues" evidence="5">
    <location>
        <begin position="47"/>
        <end position="60"/>
    </location>
</feature>
<dbReference type="HOGENOM" id="CLU_549560_0_0_9"/>
<feature type="chain" id="PRO_5039283762" evidence="6">
    <location>
        <begin position="34"/>
        <end position="496"/>
    </location>
</feature>
<reference evidence="8 9" key="1">
    <citation type="submission" date="2009-06" db="EMBL/GenBank/DDBJ databases">
        <title>The Genome Sequence of Lactobacillus coleohominis strain 101-4-CHN.</title>
        <authorList>
            <consortium name="The Broad Institute Genome Sequencing Platform"/>
            <person name="Ward D."/>
            <person name="Young S.K."/>
            <person name="Zeng Q."/>
            <person name="Koehrsen M."/>
            <person name="Alvarado L."/>
            <person name="Berlin A."/>
            <person name="Borenstein D."/>
            <person name="Chen Z."/>
            <person name="Engels R."/>
            <person name="Freedman E."/>
            <person name="Gellesch M."/>
            <person name="Goldberg J."/>
            <person name="Griggs A."/>
            <person name="Gujja S."/>
            <person name="Heiman D."/>
            <person name="Hepburn T."/>
            <person name="Howarth C."/>
            <person name="Jen D."/>
            <person name="Larson L."/>
            <person name="Lewis B."/>
            <person name="Mehta T."/>
            <person name="Park D."/>
            <person name="Pearson M."/>
            <person name="Roberts A."/>
            <person name="Saif S."/>
            <person name="Shea T."/>
            <person name="Shenoy N."/>
            <person name="Sisk P."/>
            <person name="Stolte C."/>
            <person name="Sykes S."/>
            <person name="Walk T."/>
            <person name="White J."/>
            <person name="Yandava C."/>
            <person name="Liu Y."/>
            <person name="Xu Q."/>
            <person name="Lander E."/>
            <person name="Nusbaum C."/>
            <person name="Galagan J."/>
            <person name="Birren B."/>
        </authorList>
    </citation>
    <scope>NUCLEOTIDE SEQUENCE [LARGE SCALE GENOMIC DNA]</scope>
    <source>
        <strain evidence="8 9">101-4-CHN</strain>
    </source>
</reference>
<feature type="compositionally biased region" description="Low complexity" evidence="5">
    <location>
        <begin position="78"/>
        <end position="95"/>
    </location>
</feature>
<evidence type="ECO:0000313" key="9">
    <source>
        <dbReference type="Proteomes" id="UP000003987"/>
    </source>
</evidence>
<evidence type="ECO:0000256" key="4">
    <source>
        <dbReference type="ARBA" id="ARBA00023088"/>
    </source>
</evidence>
<dbReference type="Proteomes" id="UP000003987">
    <property type="component" value="Unassembled WGS sequence"/>
</dbReference>
<protein>
    <submittedName>
        <fullName evidence="8">LPXTG-motif cell wall anchor domain protein</fullName>
    </submittedName>
</protein>
<dbReference type="Gene3D" id="2.60.40.4300">
    <property type="match status" value="1"/>
</dbReference>
<dbReference type="eggNOG" id="ENOG5030A6J">
    <property type="taxonomic scope" value="Bacteria"/>
</dbReference>
<feature type="region of interest" description="Disordered" evidence="5">
    <location>
        <begin position="40"/>
        <end position="100"/>
    </location>
</feature>
<evidence type="ECO:0000256" key="6">
    <source>
        <dbReference type="SAM" id="SignalP"/>
    </source>
</evidence>
<dbReference type="NCBIfam" id="TIGR01167">
    <property type="entry name" value="LPXTG_anchor"/>
    <property type="match status" value="1"/>
</dbReference>
<keyword evidence="4" id="KW-0572">Peptidoglycan-anchor</keyword>
<keyword evidence="3 6" id="KW-0732">Signal</keyword>
<dbReference type="InterPro" id="IPR041277">
    <property type="entry name" value="MBG_Lactobacillales"/>
</dbReference>
<dbReference type="PROSITE" id="PS50847">
    <property type="entry name" value="GRAM_POS_ANCHORING"/>
    <property type="match status" value="1"/>
</dbReference>
<evidence type="ECO:0000256" key="2">
    <source>
        <dbReference type="ARBA" id="ARBA00022525"/>
    </source>
</evidence>
<keyword evidence="9" id="KW-1185">Reference proteome</keyword>
<keyword evidence="1" id="KW-0134">Cell wall</keyword>
<sequence>MCNKFNHPKHTTQWLMACAATAFMMGYTNIISANSNNSTALTSQNNETSTVLTSESSKSPENSKIANNSKSSSDDKQLSNSNINNHNNPTTTTHSQISGETTHELDMSKVHYTISMHIPLNPSLTYDVIYVPTSPNDLYFGNDQAQPIATPVDVGTYKVWLSKTGYDNVTAGRNFWVSTNGSKFVFFPVWDVMPNISIGPYNPLNFGYGTYTITPYDIKAVITGHQTFNNSDSSTESLNPSNYQISFSGTDPKNESFDKVSNGFKYSFQDGDLMLVPTQTSDSYQVALTEQGLSNIKQALTKAFHNEAKNFTLQADNITTQAIAQVLEQQRTITRTIILNYPDGQTKRYQQIATITRSYQLNDQHTGIIWGDWDTGNWSKFTVPEYAGYISSQSTVSAQMVTVEDNNQTINITYQKKPVISPNQPDSNEHQNHSSTNKPVVNYVQRDIKPNANYQSMNNPHKLPQTGYKDSSLTAIGLASISLLGLWGLTGIRKKY</sequence>
<feature type="domain" description="Gram-positive cocci surface proteins LPxTG" evidence="7">
    <location>
        <begin position="463"/>
        <end position="496"/>
    </location>
</feature>
<dbReference type="EMBL" id="GG698806">
    <property type="protein sequence ID" value="EEU29658.1"/>
    <property type="molecule type" value="Genomic_DNA"/>
</dbReference>
<feature type="region of interest" description="Disordered" evidence="5">
    <location>
        <begin position="418"/>
        <end position="441"/>
    </location>
</feature>
<keyword evidence="2" id="KW-0964">Secreted</keyword>
<feature type="signal peptide" evidence="6">
    <location>
        <begin position="1"/>
        <end position="33"/>
    </location>
</feature>
<evidence type="ECO:0000259" key="7">
    <source>
        <dbReference type="PROSITE" id="PS50847"/>
    </source>
</evidence>
<dbReference type="Pfam" id="PF17883">
    <property type="entry name" value="MBG"/>
    <property type="match status" value="1"/>
</dbReference>
<name>C7XXN8_9LACO</name>
<evidence type="ECO:0000256" key="1">
    <source>
        <dbReference type="ARBA" id="ARBA00022512"/>
    </source>
</evidence>
<dbReference type="RefSeq" id="WP_006917391.1">
    <property type="nucleotide sequence ID" value="NZ_GG698806.1"/>
</dbReference>
<proteinExistence type="predicted"/>
<feature type="compositionally biased region" description="Low complexity" evidence="5">
    <location>
        <begin position="62"/>
        <end position="71"/>
    </location>
</feature>
<dbReference type="OrthoDB" id="2329088at2"/>
<accession>C7XXN8</accession>
<gene>
    <name evidence="8" type="ORF">HMPREF0501_01452</name>
</gene>
<evidence type="ECO:0000313" key="8">
    <source>
        <dbReference type="EMBL" id="EEU29658.1"/>
    </source>
</evidence>
<organism evidence="8 9">
    <name type="scientific">Limosilactobacillus coleohominis 101-4-CHN</name>
    <dbReference type="NCBI Taxonomy" id="575594"/>
    <lineage>
        <taxon>Bacteria</taxon>
        <taxon>Bacillati</taxon>
        <taxon>Bacillota</taxon>
        <taxon>Bacilli</taxon>
        <taxon>Lactobacillales</taxon>
        <taxon>Lactobacillaceae</taxon>
        <taxon>Limosilactobacillus</taxon>
    </lineage>
</organism>
<dbReference type="AlphaFoldDB" id="C7XXN8"/>
<dbReference type="InterPro" id="IPR041495">
    <property type="entry name" value="Mub_B2"/>
</dbReference>
<evidence type="ECO:0000256" key="3">
    <source>
        <dbReference type="ARBA" id="ARBA00022729"/>
    </source>
</evidence>
<dbReference type="Pfam" id="PF17966">
    <property type="entry name" value="Muc_B2"/>
    <property type="match status" value="1"/>
</dbReference>
<dbReference type="InterPro" id="IPR019931">
    <property type="entry name" value="LPXTG_anchor"/>
</dbReference>